<dbReference type="RefSeq" id="WP_014587636.1">
    <property type="nucleotide sequence ID" value="NC_017527.1"/>
</dbReference>
<organism evidence="1 2">
    <name type="scientific">Methanothrix harundinacea (strain 6Ac)</name>
    <name type="common">Methanosaeta harundinacea</name>
    <dbReference type="NCBI Taxonomy" id="1110509"/>
    <lineage>
        <taxon>Archaea</taxon>
        <taxon>Methanobacteriati</taxon>
        <taxon>Methanobacteriota</taxon>
        <taxon>Stenosarchaea group</taxon>
        <taxon>Methanomicrobia</taxon>
        <taxon>Methanotrichales</taxon>
        <taxon>Methanotrichaceae</taxon>
        <taxon>Methanothrix</taxon>
    </lineage>
</organism>
<reference evidence="1 2" key="1">
    <citation type="journal article" date="2012" name="PLoS ONE">
        <title>The genome characteristics and predicted function of methyl-group oxidation pathway in the obligate aceticlastic methanogens, Methanosaeta spp.</title>
        <authorList>
            <person name="Zhu J."/>
            <person name="Zheng H."/>
            <person name="Ai G."/>
            <person name="Zhang G."/>
            <person name="Liu D."/>
            <person name="Liu X."/>
            <person name="Dong X."/>
        </authorList>
    </citation>
    <scope>NUCLEOTIDE SEQUENCE [LARGE SCALE GENOMIC DNA]</scope>
    <source>
        <strain evidence="1 2">6Ac</strain>
    </source>
</reference>
<dbReference type="SUPFAM" id="SSF101898">
    <property type="entry name" value="NHL repeat"/>
    <property type="match status" value="1"/>
</dbReference>
<dbReference type="KEGG" id="mhi:Mhar_2105"/>
<dbReference type="Proteomes" id="UP000005877">
    <property type="component" value="Chromosome"/>
</dbReference>
<dbReference type="PATRIC" id="fig|1110509.7.peg.2336"/>
<dbReference type="GeneID" id="12511279"/>
<name>G7WPU8_METH6</name>
<dbReference type="STRING" id="1110509.Mhar_2105"/>
<dbReference type="AlphaFoldDB" id="G7WPU8"/>
<protein>
    <recommendedName>
        <fullName evidence="3">DUF5050 domain-containing protein</fullName>
    </recommendedName>
</protein>
<evidence type="ECO:0000313" key="2">
    <source>
        <dbReference type="Proteomes" id="UP000005877"/>
    </source>
</evidence>
<proteinExistence type="predicted"/>
<evidence type="ECO:0000313" key="1">
    <source>
        <dbReference type="EMBL" id="AET65460.1"/>
    </source>
</evidence>
<accession>G7WPU8</accession>
<gene>
    <name evidence="1" type="ordered locus">Mhar_2105</name>
</gene>
<evidence type="ECO:0008006" key="3">
    <source>
        <dbReference type="Google" id="ProtNLM"/>
    </source>
</evidence>
<dbReference type="HOGENOM" id="CLU_078974_0_0_2"/>
<keyword evidence="2" id="KW-1185">Reference proteome</keyword>
<dbReference type="OrthoDB" id="150552at2157"/>
<dbReference type="EMBL" id="CP003117">
    <property type="protein sequence ID" value="AET65460.1"/>
    <property type="molecule type" value="Genomic_DNA"/>
</dbReference>
<sequence length="306" mass="33393">MMKKPLSAAILALLLLASPTLAADAASAQVMPVLEMKPGTMTVMERFAPIYYADGGETTGSVYYAGTATAADNIIYTRPLERLYSFTFHPGVPEKLYYANANEFNIYLTAETGSGWSAESVVFTHTTYVRDLAFAWDQNGNFGLYFSEATGAGGDGRIYRVDGAAATPIYTVKLADVGGFWAGDFAFDYEGNLYLSSGNRVPASIYKVATGTGAVTKIFESTEGSIAGLVYRGGRLYYADWRQNIYRLDLSSMTSTLYYTNPARQWLSDVGFKERRDAAGSRPTAGTYTRFSTMPMAPMQKVLMPS</sequence>